<gene>
    <name evidence="2" type="ORF">C7K25_08720</name>
</gene>
<evidence type="ECO:0000256" key="1">
    <source>
        <dbReference type="SAM" id="Coils"/>
    </source>
</evidence>
<dbReference type="RefSeq" id="WP_026936893.1">
    <property type="nucleotide sequence ID" value="NZ_CP028426.1"/>
</dbReference>
<name>A0ABT7C8D2_9MICO</name>
<dbReference type="InterPro" id="IPR045941">
    <property type="entry name" value="DUF6361"/>
</dbReference>
<comment type="caution">
    <text evidence="2">The sequence shown here is derived from an EMBL/GenBank/DDBJ whole genome shotgun (WGS) entry which is preliminary data.</text>
</comment>
<keyword evidence="3" id="KW-1185">Reference proteome</keyword>
<dbReference type="Proteomes" id="UP001170379">
    <property type="component" value="Unassembled WGS sequence"/>
</dbReference>
<accession>A0ABT7C8D2</accession>
<dbReference type="EMBL" id="PXVD01000012">
    <property type="protein sequence ID" value="MDJ1371449.1"/>
    <property type="molecule type" value="Genomic_DNA"/>
</dbReference>
<evidence type="ECO:0000313" key="3">
    <source>
        <dbReference type="Proteomes" id="UP001170379"/>
    </source>
</evidence>
<dbReference type="Pfam" id="PF19888">
    <property type="entry name" value="DUF6361"/>
    <property type="match status" value="1"/>
</dbReference>
<sequence length="405" mass="45403">MPSTIAWLDASADEQQRMRDIISLFTDRDSRDELGIGQVRDSLGDALFPGSSTLHTRARYLLFVPWIYQYVEREREASAEAERLERRFIDTLRKSEDQDGLIGGRAGAGVRALPSSVYWNALGLYGIRLDETQSRADAANLPRSIRLRTEVEGEAEPTPVWSPEMPAPPSGFPTDVPEGFALTHAEASWLRDRIVSAAPDALYAHLLDNRPTEDSGFPWDDPAAASATGEARVWLDHAQTFSAVIHGAQLLYNLQIAETCDALDLEQHEGRVEQYRAELDAWAENVENEVDRFGWDLDDFFARLANLRGTPVRAGTATFIREWLQYTRNEPPASLANSTGARRLIRIREHTNKPSLYRIDASVKRLRDWGGASQAGRLAFRWGTVQVLLRDIHDGLERPIGTPDA</sequence>
<organism evidence="2 3">
    <name type="scientific">Gulosibacter molinativorax</name>
    <dbReference type="NCBI Taxonomy" id="256821"/>
    <lineage>
        <taxon>Bacteria</taxon>
        <taxon>Bacillati</taxon>
        <taxon>Actinomycetota</taxon>
        <taxon>Actinomycetes</taxon>
        <taxon>Micrococcales</taxon>
        <taxon>Microbacteriaceae</taxon>
        <taxon>Gulosibacter</taxon>
    </lineage>
</organism>
<reference evidence="2" key="2">
    <citation type="journal article" date="2022" name="Sci. Rep.">
        <title>In silico prediction of the enzymes involved in the degradation of the herbicide molinate by Gulosibacter molinativorax ON4T.</title>
        <authorList>
            <person name="Lopes A.R."/>
            <person name="Bunin E."/>
            <person name="Viana A.T."/>
            <person name="Froufe H."/>
            <person name="Munoz-Merida A."/>
            <person name="Pinho D."/>
            <person name="Figueiredo J."/>
            <person name="Barroso C."/>
            <person name="Vaz-Moreira I."/>
            <person name="Bellanger X."/>
            <person name="Egas C."/>
            <person name="Nunes O.C."/>
        </authorList>
    </citation>
    <scope>NUCLEOTIDE SEQUENCE</scope>
    <source>
        <strain evidence="2">ON4</strain>
    </source>
</reference>
<protein>
    <submittedName>
        <fullName evidence="2">Uncharacterized protein</fullName>
    </submittedName>
</protein>
<keyword evidence="1" id="KW-0175">Coiled coil</keyword>
<feature type="coiled-coil region" evidence="1">
    <location>
        <begin position="265"/>
        <end position="292"/>
    </location>
</feature>
<evidence type="ECO:0000313" key="2">
    <source>
        <dbReference type="EMBL" id="MDJ1371449.1"/>
    </source>
</evidence>
<proteinExistence type="predicted"/>
<reference evidence="2" key="1">
    <citation type="submission" date="2018-03" db="EMBL/GenBank/DDBJ databases">
        <authorList>
            <person name="Nunes O.C."/>
            <person name="Lopes A.R."/>
            <person name="Froufe H."/>
            <person name="Munoz-Merida A."/>
            <person name="Barroso C."/>
            <person name="Egas C."/>
        </authorList>
    </citation>
    <scope>NUCLEOTIDE SEQUENCE</scope>
    <source>
        <strain evidence="2">ON4</strain>
    </source>
</reference>